<sequence length="194" mass="20751">MLDELVPAGAPWSGIVPRGHTLRIIDLHGQQAVDFLCYNAADPEERYHAPNTMKAAGTIFLTAGHVLYSDIARPIFTITEDQFGGHDTIGGCCSAPSNRMLYGVENCPGCRENFLHALAQHGLGRRDIVPNVNFFMRVPVLPSGSAAIAEGVSPPGCVVALRAEMDALAVISNCPQVNNPCNGYNPTPVQVQIT</sequence>
<evidence type="ECO:0000313" key="2">
    <source>
        <dbReference type="EMBL" id="TPG46045.1"/>
    </source>
</evidence>
<dbReference type="PANTHER" id="PTHR31527:SF0">
    <property type="entry name" value="RE64534P"/>
    <property type="match status" value="1"/>
</dbReference>
<organism evidence="2 3">
    <name type="scientific">Muricoccus nepalensis</name>
    <dbReference type="NCBI Taxonomy" id="1854500"/>
    <lineage>
        <taxon>Bacteria</taxon>
        <taxon>Pseudomonadati</taxon>
        <taxon>Pseudomonadota</taxon>
        <taxon>Alphaproteobacteria</taxon>
        <taxon>Acetobacterales</taxon>
        <taxon>Roseomonadaceae</taxon>
        <taxon>Muricoccus</taxon>
    </lineage>
</organism>
<feature type="domain" description="DUF1989" evidence="1">
    <location>
        <begin position="5"/>
        <end position="168"/>
    </location>
</feature>
<dbReference type="AlphaFoldDB" id="A0A502F9H3"/>
<evidence type="ECO:0000313" key="3">
    <source>
        <dbReference type="Proteomes" id="UP000317078"/>
    </source>
</evidence>
<dbReference type="EMBL" id="RCZP01000042">
    <property type="protein sequence ID" value="TPG46045.1"/>
    <property type="molecule type" value="Genomic_DNA"/>
</dbReference>
<dbReference type="InterPro" id="IPR018959">
    <property type="entry name" value="DUF1989"/>
</dbReference>
<accession>A0A502F9H3</accession>
<evidence type="ECO:0000259" key="1">
    <source>
        <dbReference type="Pfam" id="PF09347"/>
    </source>
</evidence>
<proteinExistence type="predicted"/>
<keyword evidence="3" id="KW-1185">Reference proteome</keyword>
<name>A0A502F9H3_9PROT</name>
<dbReference type="Proteomes" id="UP000317078">
    <property type="component" value="Unassembled WGS sequence"/>
</dbReference>
<dbReference type="OrthoDB" id="9772660at2"/>
<dbReference type="Pfam" id="PF09347">
    <property type="entry name" value="DUF1989"/>
    <property type="match status" value="1"/>
</dbReference>
<dbReference type="PANTHER" id="PTHR31527">
    <property type="entry name" value="RE64534P"/>
    <property type="match status" value="1"/>
</dbReference>
<reference evidence="2 3" key="1">
    <citation type="journal article" date="2019" name="Environ. Microbiol.">
        <title>Species interactions and distinct microbial communities in high Arctic permafrost affected cryosols are associated with the CH4 and CO2 gas fluxes.</title>
        <authorList>
            <person name="Altshuler I."/>
            <person name="Hamel J."/>
            <person name="Turney S."/>
            <person name="Magnuson E."/>
            <person name="Levesque R."/>
            <person name="Greer C."/>
            <person name="Whyte L.G."/>
        </authorList>
    </citation>
    <scope>NUCLEOTIDE SEQUENCE [LARGE SCALE GENOMIC DNA]</scope>
    <source>
        <strain evidence="2 3">S9.3B</strain>
    </source>
</reference>
<gene>
    <name evidence="2" type="ORF">EAH89_25300</name>
</gene>
<comment type="caution">
    <text evidence="2">The sequence shown here is derived from an EMBL/GenBank/DDBJ whole genome shotgun (WGS) entry which is preliminary data.</text>
</comment>
<protein>
    <submittedName>
        <fullName evidence="2">DUF1989 domain-containing protein</fullName>
    </submittedName>
</protein>
<dbReference type="RefSeq" id="WP_140886503.1">
    <property type="nucleotide sequence ID" value="NZ_RCZP01000042.1"/>
</dbReference>